<dbReference type="Gene3D" id="1.10.1220.10">
    <property type="entry name" value="Met repressor-like"/>
    <property type="match status" value="1"/>
</dbReference>
<comment type="caution">
    <text evidence="2">The sequence shown here is derived from an EMBL/GenBank/DDBJ whole genome shotgun (WGS) entry which is preliminary data.</text>
</comment>
<dbReference type="AlphaFoldDB" id="A0A8J7Z2C4"/>
<proteinExistence type="predicted"/>
<dbReference type="Proteomes" id="UP000646053">
    <property type="component" value="Unassembled WGS sequence"/>
</dbReference>
<protein>
    <submittedName>
        <fullName evidence="2">Uncharacterized protein</fullName>
    </submittedName>
</protein>
<dbReference type="GO" id="GO:0006355">
    <property type="term" value="P:regulation of DNA-templated transcription"/>
    <property type="evidence" value="ECO:0007669"/>
    <property type="project" value="InterPro"/>
</dbReference>
<dbReference type="EMBL" id="WVIE01000004">
    <property type="protein sequence ID" value="NDJ16511.1"/>
    <property type="molecule type" value="Genomic_DNA"/>
</dbReference>
<dbReference type="RefSeq" id="WP_162422037.1">
    <property type="nucleotide sequence ID" value="NZ_WVIE01000004.1"/>
</dbReference>
<dbReference type="InterPro" id="IPR013321">
    <property type="entry name" value="Arc_rbn_hlx_hlx"/>
</dbReference>
<evidence type="ECO:0000256" key="1">
    <source>
        <dbReference type="SAM" id="MobiDB-lite"/>
    </source>
</evidence>
<organism evidence="2 3">
    <name type="scientific">Myxacorys almedinensis A</name>
    <dbReference type="NCBI Taxonomy" id="2690445"/>
    <lineage>
        <taxon>Bacteria</taxon>
        <taxon>Bacillati</taxon>
        <taxon>Cyanobacteriota</taxon>
        <taxon>Cyanophyceae</taxon>
        <taxon>Leptolyngbyales</taxon>
        <taxon>Leptolyngbyaceae</taxon>
        <taxon>Myxacorys</taxon>
        <taxon>Myxacorys almedinensis</taxon>
    </lineage>
</organism>
<evidence type="ECO:0000313" key="3">
    <source>
        <dbReference type="Proteomes" id="UP000646053"/>
    </source>
</evidence>
<dbReference type="InterPro" id="IPR010985">
    <property type="entry name" value="Ribbon_hlx_hlx"/>
</dbReference>
<feature type="region of interest" description="Disordered" evidence="1">
    <location>
        <begin position="1"/>
        <end position="92"/>
    </location>
</feature>
<gene>
    <name evidence="2" type="ORF">GS601_04260</name>
</gene>
<reference evidence="2" key="1">
    <citation type="submission" date="2019-12" db="EMBL/GenBank/DDBJ databases">
        <title>High-Quality draft genome sequences of three cyanobacteria isolated from the limestone walls of the Old Cathedral of Coimbra.</title>
        <authorList>
            <person name="Tiago I."/>
            <person name="Soares F."/>
            <person name="Portugal A."/>
        </authorList>
    </citation>
    <scope>NUCLEOTIDE SEQUENCE</scope>
    <source>
        <strain evidence="2">A</strain>
    </source>
</reference>
<keyword evidence="3" id="KW-1185">Reference proteome</keyword>
<dbReference type="SUPFAM" id="SSF47598">
    <property type="entry name" value="Ribbon-helix-helix"/>
    <property type="match status" value="1"/>
</dbReference>
<name>A0A8J7Z2C4_9CYAN</name>
<accession>A0A8J7Z2C4</accession>
<sequence>MATKKVKAGSNSQAPSAKGITEPSENNGGAETPLAETPVVAAEPVEPKEAIAAKPARASKKATDKQTVKADNPQPEPKKAAKKAVKNDSSEKAVKMKRLTLDISKPLHKAIKAKAVEEGVPMADMLRSLLERHYS</sequence>
<evidence type="ECO:0000313" key="2">
    <source>
        <dbReference type="EMBL" id="NDJ16511.1"/>
    </source>
</evidence>